<dbReference type="EMBL" id="JAPTSV010000014">
    <property type="protein sequence ID" value="KAJ1520976.1"/>
    <property type="molecule type" value="Genomic_DNA"/>
</dbReference>
<organism evidence="2 3">
    <name type="scientific">Megalurothrips usitatus</name>
    <name type="common">bean blossom thrips</name>
    <dbReference type="NCBI Taxonomy" id="439358"/>
    <lineage>
        <taxon>Eukaryota</taxon>
        <taxon>Metazoa</taxon>
        <taxon>Ecdysozoa</taxon>
        <taxon>Arthropoda</taxon>
        <taxon>Hexapoda</taxon>
        <taxon>Insecta</taxon>
        <taxon>Pterygota</taxon>
        <taxon>Neoptera</taxon>
        <taxon>Paraneoptera</taxon>
        <taxon>Thysanoptera</taxon>
        <taxon>Terebrantia</taxon>
        <taxon>Thripoidea</taxon>
        <taxon>Thripidae</taxon>
        <taxon>Megalurothrips</taxon>
    </lineage>
</organism>
<feature type="signal peptide" evidence="1">
    <location>
        <begin position="1"/>
        <end position="20"/>
    </location>
</feature>
<protein>
    <submittedName>
        <fullName evidence="2">Uncharacterized protein</fullName>
    </submittedName>
</protein>
<dbReference type="Proteomes" id="UP001075354">
    <property type="component" value="Chromosome 14"/>
</dbReference>
<evidence type="ECO:0000313" key="2">
    <source>
        <dbReference type="EMBL" id="KAJ1520976.1"/>
    </source>
</evidence>
<proteinExistence type="predicted"/>
<evidence type="ECO:0000313" key="3">
    <source>
        <dbReference type="Proteomes" id="UP001075354"/>
    </source>
</evidence>
<keyword evidence="1" id="KW-0732">Signal</keyword>
<keyword evidence="3" id="KW-1185">Reference proteome</keyword>
<sequence length="291" mass="32151">MRSFLVGFVAMCGLVAAAQGAELNRLTATYGLIPDPLHLTSYFDLPRTTADAPKDKWAKVDGVLANKGVSVWCRDNDYRVCLLFDSAGSVAGIQVSHSVADLKKTGVPQDFGTIPDWTRQTVLGVDVYSAIAYFFDPSALQRGEGRKLTAATNTAEGIWVEQAGGKPLRIAFQEDQLVAETSYTRQGCLFGQGQHYFNNLTKSSGCAERGPYYMLYEPQAKTMLGFGVIIFGKTSQRCFPHRHWFINPPSLVAPLVAPNGPKCTQEWMHKYGATSLHVFFRPKPWDIRCKA</sequence>
<name>A0AAV7X5Q0_9NEOP</name>
<accession>A0AAV7X5Q0</accession>
<reference evidence="2" key="1">
    <citation type="submission" date="2022-12" db="EMBL/GenBank/DDBJ databases">
        <title>Chromosome-level genome assembly of the bean flower thrips Megalurothrips usitatus.</title>
        <authorList>
            <person name="Ma L."/>
            <person name="Liu Q."/>
            <person name="Li H."/>
            <person name="Cai W."/>
        </authorList>
    </citation>
    <scope>NUCLEOTIDE SEQUENCE</scope>
    <source>
        <strain evidence="2">Cailab_2022a</strain>
    </source>
</reference>
<evidence type="ECO:0000256" key="1">
    <source>
        <dbReference type="SAM" id="SignalP"/>
    </source>
</evidence>
<gene>
    <name evidence="2" type="ORF">ONE63_004048</name>
</gene>
<feature type="chain" id="PRO_5043496505" evidence="1">
    <location>
        <begin position="21"/>
        <end position="291"/>
    </location>
</feature>
<comment type="caution">
    <text evidence="2">The sequence shown here is derived from an EMBL/GenBank/DDBJ whole genome shotgun (WGS) entry which is preliminary data.</text>
</comment>
<dbReference type="AlphaFoldDB" id="A0AAV7X5Q0"/>